<evidence type="ECO:0000259" key="5">
    <source>
        <dbReference type="PROSITE" id="PS01031"/>
    </source>
</evidence>
<accession>A0A8K0SJH5</accession>
<evidence type="ECO:0000313" key="7">
    <source>
        <dbReference type="Proteomes" id="UP000813444"/>
    </source>
</evidence>
<feature type="compositionally biased region" description="Acidic residues" evidence="4">
    <location>
        <begin position="151"/>
        <end position="160"/>
    </location>
</feature>
<keyword evidence="7" id="KW-1185">Reference proteome</keyword>
<comment type="caution">
    <text evidence="6">The sequence shown here is derived from an EMBL/GenBank/DDBJ whole genome shotgun (WGS) entry which is preliminary data.</text>
</comment>
<evidence type="ECO:0000256" key="1">
    <source>
        <dbReference type="ARBA" id="ARBA00023016"/>
    </source>
</evidence>
<keyword evidence="1" id="KW-0346">Stress response</keyword>
<evidence type="ECO:0000256" key="3">
    <source>
        <dbReference type="RuleBase" id="RU003616"/>
    </source>
</evidence>
<feature type="domain" description="SHSP" evidence="5">
    <location>
        <begin position="53"/>
        <end position="254"/>
    </location>
</feature>
<reference evidence="6" key="1">
    <citation type="journal article" date="2021" name="Nat. Commun.">
        <title>Genetic determinants of endophytism in the Arabidopsis root mycobiome.</title>
        <authorList>
            <person name="Mesny F."/>
            <person name="Miyauchi S."/>
            <person name="Thiergart T."/>
            <person name="Pickel B."/>
            <person name="Atanasova L."/>
            <person name="Karlsson M."/>
            <person name="Huettel B."/>
            <person name="Barry K.W."/>
            <person name="Haridas S."/>
            <person name="Chen C."/>
            <person name="Bauer D."/>
            <person name="Andreopoulos W."/>
            <person name="Pangilinan J."/>
            <person name="LaButti K."/>
            <person name="Riley R."/>
            <person name="Lipzen A."/>
            <person name="Clum A."/>
            <person name="Drula E."/>
            <person name="Henrissat B."/>
            <person name="Kohler A."/>
            <person name="Grigoriev I.V."/>
            <person name="Martin F.M."/>
            <person name="Hacquard S."/>
        </authorList>
    </citation>
    <scope>NUCLEOTIDE SEQUENCE</scope>
    <source>
        <strain evidence="6">MPI-CAGE-CH-0235</strain>
    </source>
</reference>
<evidence type="ECO:0000256" key="2">
    <source>
        <dbReference type="PROSITE-ProRule" id="PRU00285"/>
    </source>
</evidence>
<protein>
    <submittedName>
        <fullName evidence="6">HSP20-like chaperone</fullName>
    </submittedName>
</protein>
<dbReference type="InterPro" id="IPR031107">
    <property type="entry name" value="Small_HSP"/>
</dbReference>
<dbReference type="InterPro" id="IPR002068">
    <property type="entry name" value="A-crystallin/Hsp20_dom"/>
</dbReference>
<dbReference type="SUPFAM" id="SSF49764">
    <property type="entry name" value="HSP20-like chaperones"/>
    <property type="match status" value="1"/>
</dbReference>
<dbReference type="PROSITE" id="PS01031">
    <property type="entry name" value="SHSP"/>
    <property type="match status" value="1"/>
</dbReference>
<evidence type="ECO:0000313" key="6">
    <source>
        <dbReference type="EMBL" id="KAH7313853.1"/>
    </source>
</evidence>
<dbReference type="PANTHER" id="PTHR11527">
    <property type="entry name" value="HEAT-SHOCK PROTEIN 20 FAMILY MEMBER"/>
    <property type="match status" value="1"/>
</dbReference>
<organism evidence="6 7">
    <name type="scientific">Stachybotrys elegans</name>
    <dbReference type="NCBI Taxonomy" id="80388"/>
    <lineage>
        <taxon>Eukaryota</taxon>
        <taxon>Fungi</taxon>
        <taxon>Dikarya</taxon>
        <taxon>Ascomycota</taxon>
        <taxon>Pezizomycotina</taxon>
        <taxon>Sordariomycetes</taxon>
        <taxon>Hypocreomycetidae</taxon>
        <taxon>Hypocreales</taxon>
        <taxon>Stachybotryaceae</taxon>
        <taxon>Stachybotrys</taxon>
    </lineage>
</organism>
<dbReference type="OrthoDB" id="1431247at2759"/>
<name>A0A8K0SJH5_9HYPO</name>
<feature type="compositionally biased region" description="Low complexity" evidence="4">
    <location>
        <begin position="188"/>
        <end position="197"/>
    </location>
</feature>
<dbReference type="Proteomes" id="UP000813444">
    <property type="component" value="Unassembled WGS sequence"/>
</dbReference>
<dbReference type="EMBL" id="JAGPNK010000009">
    <property type="protein sequence ID" value="KAH7313853.1"/>
    <property type="molecule type" value="Genomic_DNA"/>
</dbReference>
<dbReference type="Gene3D" id="2.60.40.790">
    <property type="match status" value="1"/>
</dbReference>
<comment type="similarity">
    <text evidence="2 3">Belongs to the small heat shock protein (HSP20) family.</text>
</comment>
<feature type="region of interest" description="Disordered" evidence="4">
    <location>
        <begin position="106"/>
        <end position="209"/>
    </location>
</feature>
<evidence type="ECO:0000256" key="4">
    <source>
        <dbReference type="SAM" id="MobiDB-lite"/>
    </source>
</evidence>
<dbReference type="Pfam" id="PF00011">
    <property type="entry name" value="HSP20"/>
    <property type="match status" value="1"/>
</dbReference>
<dbReference type="InterPro" id="IPR008978">
    <property type="entry name" value="HSP20-like_chaperone"/>
</dbReference>
<dbReference type="CDD" id="cd06464">
    <property type="entry name" value="ACD_sHsps-like"/>
    <property type="match status" value="1"/>
</dbReference>
<sequence>MAFFFPRTVYHTQAPVSPLLSLMSDLDTLSRPRRNRDVCYVYRAPVPVPAPAPAPRSWQPRFNAQETANVYLIRGELPGIGKEHISIEFPEPQKMVITGKIVESSKQDVAEPTAHAVAQPTEETPAPPTSRPVSPVSDGARSRASYQAYVEDSDENDDFDVVSNVSSNDTEPEEKRVATPTSSEEPSEPATVAQAPAAPAPQPEPSERVIGQFSRTYTFPTPVDHDAVTADLKDGFLTVVVPKPRKSGPRRILI</sequence>
<gene>
    <name evidence="6" type="ORF">B0I35DRAFT_435996</name>
</gene>
<proteinExistence type="inferred from homology"/>
<feature type="non-terminal residue" evidence="6">
    <location>
        <position position="254"/>
    </location>
</feature>
<dbReference type="AlphaFoldDB" id="A0A8K0SJH5"/>